<dbReference type="InterPro" id="IPR000172">
    <property type="entry name" value="GMC_OxRdtase_N"/>
</dbReference>
<organism evidence="5 6">
    <name type="scientific">Colletotrichum limetticola</name>
    <dbReference type="NCBI Taxonomy" id="1209924"/>
    <lineage>
        <taxon>Eukaryota</taxon>
        <taxon>Fungi</taxon>
        <taxon>Dikarya</taxon>
        <taxon>Ascomycota</taxon>
        <taxon>Pezizomycotina</taxon>
        <taxon>Sordariomycetes</taxon>
        <taxon>Hypocreomycetidae</taxon>
        <taxon>Glomerellales</taxon>
        <taxon>Glomerellaceae</taxon>
        <taxon>Colletotrichum</taxon>
        <taxon>Colletotrichum acutatum species complex</taxon>
    </lineage>
</organism>
<gene>
    <name evidence="5" type="ORF">CLIM01_08530</name>
</gene>
<keyword evidence="2" id="KW-0732">Signal</keyword>
<evidence type="ECO:0000256" key="2">
    <source>
        <dbReference type="SAM" id="SignalP"/>
    </source>
</evidence>
<evidence type="ECO:0000259" key="4">
    <source>
        <dbReference type="Pfam" id="PF05199"/>
    </source>
</evidence>
<dbReference type="InterPro" id="IPR036188">
    <property type="entry name" value="FAD/NAD-bd_sf"/>
</dbReference>
<reference evidence="5" key="1">
    <citation type="submission" date="2023-04" db="EMBL/GenBank/DDBJ databases">
        <title>Colletotrichum limetticola genome sequence.</title>
        <authorList>
            <person name="Baroncelli R."/>
        </authorList>
    </citation>
    <scope>NUCLEOTIDE SEQUENCE</scope>
    <source>
        <strain evidence="5">KLA-Anderson</strain>
    </source>
</reference>
<accession>A0ABQ9PRF4</accession>
<evidence type="ECO:0000256" key="1">
    <source>
        <dbReference type="ARBA" id="ARBA00010790"/>
    </source>
</evidence>
<dbReference type="PANTHER" id="PTHR47190">
    <property type="entry name" value="DEHYDROGENASE, PUTATIVE-RELATED"/>
    <property type="match status" value="1"/>
</dbReference>
<name>A0ABQ9PRF4_9PEZI</name>
<dbReference type="InterPro" id="IPR053208">
    <property type="entry name" value="GMC_Oxidoreductase_CD"/>
</dbReference>
<comment type="similarity">
    <text evidence="1">Belongs to the GMC oxidoreductase family.</text>
</comment>
<feature type="signal peptide" evidence="2">
    <location>
        <begin position="1"/>
        <end position="19"/>
    </location>
</feature>
<dbReference type="SUPFAM" id="SSF51905">
    <property type="entry name" value="FAD/NAD(P)-binding domain"/>
    <property type="match status" value="1"/>
</dbReference>
<feature type="chain" id="PRO_5047088429" evidence="2">
    <location>
        <begin position="20"/>
        <end position="444"/>
    </location>
</feature>
<dbReference type="Gene3D" id="3.30.410.10">
    <property type="entry name" value="Cholesterol Oxidase, domain 2"/>
    <property type="match status" value="2"/>
</dbReference>
<dbReference type="SUPFAM" id="SSF54373">
    <property type="entry name" value="FAD-linked reductases, C-terminal domain"/>
    <property type="match status" value="1"/>
</dbReference>
<evidence type="ECO:0000313" key="5">
    <source>
        <dbReference type="EMBL" id="KAK0374122.1"/>
    </source>
</evidence>
<dbReference type="PANTHER" id="PTHR47190:SF2">
    <property type="entry name" value="CELLOBIOSE DEHYDROGENASE (AFU_ORTHOLOGUE AFUA_2G17620)"/>
    <property type="match status" value="1"/>
</dbReference>
<dbReference type="Pfam" id="PF05199">
    <property type="entry name" value="GMC_oxred_C"/>
    <property type="match status" value="1"/>
</dbReference>
<evidence type="ECO:0000313" key="6">
    <source>
        <dbReference type="Proteomes" id="UP001169217"/>
    </source>
</evidence>
<dbReference type="Gene3D" id="3.50.50.60">
    <property type="entry name" value="FAD/NAD(P)-binding domain"/>
    <property type="match status" value="1"/>
</dbReference>
<feature type="domain" description="Glucose-methanol-choline oxidoreductase C-terminal" evidence="4">
    <location>
        <begin position="299"/>
        <end position="431"/>
    </location>
</feature>
<dbReference type="Proteomes" id="UP001169217">
    <property type="component" value="Unassembled WGS sequence"/>
</dbReference>
<keyword evidence="6" id="KW-1185">Reference proteome</keyword>
<dbReference type="Pfam" id="PF00732">
    <property type="entry name" value="GMC_oxred_N"/>
    <property type="match status" value="1"/>
</dbReference>
<sequence length="444" mass="48339">MLFPWQAVFSAVDLLSTWAFDSSLQSLDWDTQFSDGWKAKNLSAVTSRAFRRVPWTDVPCKDGVLHNRQTRDLMMKGLVENGWNSVKANDEPDAKRRTVSQSEYFYQHGERGGLLETHLVSVAARGNVKLWTNTLVTRVERRGDSVSGVQVESAGEGGYDGTIKLAVGGIGPKDQLETAQKTEGDVFIDSTQWIDLPVGHNLDDHVNTNILFEHPGIANYDFNSTHDNPSPDDAAAYLSNRSGILTQAAPDINPIFCDAVKGEDGIERGFQWTSYVGGPHKGKTYNTSGMAAALGLGKTSRGRATINSSLIMNVSVFSYFNDEGNRDFETVVTTVSVVVKAISSIPGATMINPVPSQDVRDYVQKWPYCQPLGWNHRVGTTRLGTDSALQGGKPVVDLNAQVYGTKNLHIVDAGILNGIFTANPQAGIVIAAEKVAEEIIKLHG</sequence>
<evidence type="ECO:0000259" key="3">
    <source>
        <dbReference type="Pfam" id="PF00732"/>
    </source>
</evidence>
<protein>
    <submittedName>
        <fullName evidence="5">Fungal cellulose binding domain-containing protein</fullName>
    </submittedName>
</protein>
<feature type="domain" description="Glucose-methanol-choline oxidoreductase N-terminal" evidence="3">
    <location>
        <begin position="29"/>
        <end position="157"/>
    </location>
</feature>
<proteinExistence type="inferred from homology"/>
<dbReference type="EMBL" id="JARUPT010000269">
    <property type="protein sequence ID" value="KAK0374122.1"/>
    <property type="molecule type" value="Genomic_DNA"/>
</dbReference>
<dbReference type="InterPro" id="IPR007867">
    <property type="entry name" value="GMC_OxRtase_C"/>
</dbReference>
<comment type="caution">
    <text evidence="5">The sequence shown here is derived from an EMBL/GenBank/DDBJ whole genome shotgun (WGS) entry which is preliminary data.</text>
</comment>